<evidence type="ECO:0000256" key="3">
    <source>
        <dbReference type="ARBA" id="ARBA00011986"/>
    </source>
</evidence>
<dbReference type="FunFam" id="3.40.50.10050:FF:000002">
    <property type="entry name" value="Eukaryotic translation initiation factor 5B"/>
    <property type="match status" value="1"/>
</dbReference>
<evidence type="ECO:0000256" key="9">
    <source>
        <dbReference type="ARBA" id="ARBA00022801"/>
    </source>
</evidence>
<keyword evidence="5" id="KW-0963">Cytoplasm</keyword>
<evidence type="ECO:0000256" key="7">
    <source>
        <dbReference type="ARBA" id="ARBA00022723"/>
    </source>
</evidence>
<dbReference type="Proteomes" id="UP000245207">
    <property type="component" value="Unassembled WGS sequence"/>
</dbReference>
<dbReference type="AlphaFoldDB" id="A0A2U1NEJ3"/>
<evidence type="ECO:0000259" key="14">
    <source>
        <dbReference type="PROSITE" id="PS51722"/>
    </source>
</evidence>
<dbReference type="PANTHER" id="PTHR43381">
    <property type="entry name" value="TRANSLATION INITIATION FACTOR IF-2-RELATED"/>
    <property type="match status" value="1"/>
</dbReference>
<dbReference type="GO" id="GO:0046872">
    <property type="term" value="F:metal ion binding"/>
    <property type="evidence" value="ECO:0007669"/>
    <property type="project" value="UniProtKB-KW"/>
</dbReference>
<dbReference type="PROSITE" id="PS51722">
    <property type="entry name" value="G_TR_2"/>
    <property type="match status" value="1"/>
</dbReference>
<organism evidence="15 16">
    <name type="scientific">Artemisia annua</name>
    <name type="common">Sweet wormwood</name>
    <dbReference type="NCBI Taxonomy" id="35608"/>
    <lineage>
        <taxon>Eukaryota</taxon>
        <taxon>Viridiplantae</taxon>
        <taxon>Streptophyta</taxon>
        <taxon>Embryophyta</taxon>
        <taxon>Tracheophyta</taxon>
        <taxon>Spermatophyta</taxon>
        <taxon>Magnoliopsida</taxon>
        <taxon>eudicotyledons</taxon>
        <taxon>Gunneridae</taxon>
        <taxon>Pentapetalae</taxon>
        <taxon>asterids</taxon>
        <taxon>campanulids</taxon>
        <taxon>Asterales</taxon>
        <taxon>Asteraceae</taxon>
        <taxon>Asteroideae</taxon>
        <taxon>Anthemideae</taxon>
        <taxon>Artemisiinae</taxon>
        <taxon>Artemisia</taxon>
    </lineage>
</organism>
<keyword evidence="6 15" id="KW-0396">Initiation factor</keyword>
<protein>
    <recommendedName>
        <fullName evidence="4">Eukaryotic translation initiation factor 5B</fullName>
        <ecNumber evidence="3">3.6.5.3</ecNumber>
    </recommendedName>
    <alternativeName>
        <fullName evidence="12">Translation initiation factor IF-2</fullName>
    </alternativeName>
</protein>
<evidence type="ECO:0000256" key="1">
    <source>
        <dbReference type="ARBA" id="ARBA00004496"/>
    </source>
</evidence>
<dbReference type="InterPro" id="IPR005225">
    <property type="entry name" value="Small_GTP-bd"/>
</dbReference>
<dbReference type="PANTHER" id="PTHR43381:SF4">
    <property type="entry name" value="EUKARYOTIC TRANSLATION INITIATION FACTOR 5B"/>
    <property type="match status" value="1"/>
</dbReference>
<evidence type="ECO:0000313" key="16">
    <source>
        <dbReference type="Proteomes" id="UP000245207"/>
    </source>
</evidence>
<proteinExistence type="inferred from homology"/>
<dbReference type="SUPFAM" id="SSF50447">
    <property type="entry name" value="Translation proteins"/>
    <property type="match status" value="2"/>
</dbReference>
<evidence type="ECO:0000256" key="4">
    <source>
        <dbReference type="ARBA" id="ARBA00013824"/>
    </source>
</evidence>
<dbReference type="InterPro" id="IPR000795">
    <property type="entry name" value="T_Tr_GTP-bd_dom"/>
</dbReference>
<dbReference type="GO" id="GO:0003924">
    <property type="term" value="F:GTPase activity"/>
    <property type="evidence" value="ECO:0007669"/>
    <property type="project" value="InterPro"/>
</dbReference>
<evidence type="ECO:0000256" key="12">
    <source>
        <dbReference type="ARBA" id="ARBA00032478"/>
    </source>
</evidence>
<dbReference type="CDD" id="cd01887">
    <property type="entry name" value="IF2_eIF5B"/>
    <property type="match status" value="1"/>
</dbReference>
<dbReference type="GO" id="GO:0005739">
    <property type="term" value="C:mitochondrion"/>
    <property type="evidence" value="ECO:0007669"/>
    <property type="project" value="TreeGrafter"/>
</dbReference>
<dbReference type="InterPro" id="IPR015760">
    <property type="entry name" value="TIF_IF2"/>
</dbReference>
<evidence type="ECO:0000256" key="2">
    <source>
        <dbReference type="ARBA" id="ARBA00007733"/>
    </source>
</evidence>
<feature type="compositionally biased region" description="Basic and acidic residues" evidence="13">
    <location>
        <begin position="1"/>
        <end position="11"/>
    </location>
</feature>
<evidence type="ECO:0000256" key="11">
    <source>
        <dbReference type="ARBA" id="ARBA00023134"/>
    </source>
</evidence>
<name>A0A2U1NEJ3_ARTAN</name>
<keyword evidence="9" id="KW-0378">Hydrolase</keyword>
<comment type="caution">
    <text evidence="15">The sequence shown here is derived from an EMBL/GenBank/DDBJ whole genome shotgun (WGS) entry which is preliminary data.</text>
</comment>
<keyword evidence="11" id="KW-0342">GTP-binding</keyword>
<feature type="domain" description="Tr-type G" evidence="14">
    <location>
        <begin position="325"/>
        <end position="549"/>
    </location>
</feature>
<dbReference type="InterPro" id="IPR036925">
    <property type="entry name" value="TIF_IF2_dom3_sf"/>
</dbReference>
<dbReference type="EMBL" id="PKPP01003001">
    <property type="protein sequence ID" value="PWA71916.1"/>
    <property type="molecule type" value="Genomic_DNA"/>
</dbReference>
<dbReference type="CDD" id="cd03703">
    <property type="entry name" value="aeIF5B_II"/>
    <property type="match status" value="1"/>
</dbReference>
<dbReference type="Pfam" id="PF11987">
    <property type="entry name" value="IF-2"/>
    <property type="match status" value="1"/>
</dbReference>
<dbReference type="InterPro" id="IPR023115">
    <property type="entry name" value="TIF_IF2_dom3"/>
</dbReference>
<dbReference type="EC" id="3.6.5.3" evidence="3"/>
<dbReference type="InterPro" id="IPR009000">
    <property type="entry name" value="Transl_B-barrel_sf"/>
</dbReference>
<dbReference type="NCBIfam" id="TIGR00231">
    <property type="entry name" value="small_GTP"/>
    <property type="match status" value="1"/>
</dbReference>
<feature type="compositionally biased region" description="Polar residues" evidence="13">
    <location>
        <begin position="211"/>
        <end position="229"/>
    </location>
</feature>
<dbReference type="Gene3D" id="3.40.50.300">
    <property type="entry name" value="P-loop containing nucleotide triphosphate hydrolases"/>
    <property type="match status" value="1"/>
</dbReference>
<dbReference type="FunFam" id="3.40.50.300:FF:000112">
    <property type="entry name" value="Eukaryotic translation initiation factor 5B"/>
    <property type="match status" value="1"/>
</dbReference>
<accession>A0A2U1NEJ3</accession>
<keyword evidence="8" id="KW-0547">Nucleotide-binding</keyword>
<feature type="compositionally biased region" description="Basic and acidic residues" evidence="13">
    <location>
        <begin position="305"/>
        <end position="318"/>
    </location>
</feature>
<sequence length="945" mass="106552">MAPVTCEKKGEMGCQTDLGMNNSDEKVLVENVDDHQDEKVQSQAETAVDADEVGNGNAEDAKKKKNRKKKEKEKAKKAAAAMTSATPVEKPVAEKVSKRARKIQEELEKLKEAEEKKKMEEEEKLKKEEEERLRQEELDRIKQEEKQLRNERQRVKREEKIRIGIPVTRKQKEEARRREARRNQYLPNAVVLPPVTTLTKRPIYTTKKQHQQANGKASSSNQLENNVSSVDAEKDVDVGVETAEEKDITEAPKVVDVDEWDALSWDDTDLQLPPVTVFADEDKATEPEPITKRETKEGQPVAKKSQQDVDKDKTKVEIEESETTLRPPICCVMGHVDTGKTKLLDSIKRTNVQKTEAGGITQQISATYIPTENIRERTKDLKADAKIDVTGLLVIDTPGHESFNNLRSRGSSLCDVAILVVDITNGLQPQTIESIELLKMKNTDVIENDKPLVVVALNKVDRLYGWKTFPDVPIANALKLQSSDVQLEFKDKVTKIITQFKEQGVNTELFYKNKDRLDTYSIVPTSAISGQGIPELLLLLVQWAQKTMIEKLTYRSDLVEGTVMEVKVTEGLGTTIDVILVNGVLHKGDEIVGPIHTTIRSLLTPRPVTELHIKGDYIYHKEIKATQVIKITAQNLEHAVAGTAVYVVRTNDDLARYKKLVMEDMRNIMSRIDKNGKGVYVQASTLGSLEAFIVLLNSKDANIPVGDFGIGPVHKKDVLKASVMLNKREEFSTILALDVKVTPEARELADKLEVRIFTDDVSFRLFEQFKVYFNSVKEEKKINAATDVVFPCILQPNKVFKSKKPIILGVDVLQGTVKLGTPICIIPYQAFCEITGTYFDPGTTEERKKDQPKKEEHKVKEIIDIGRITSIRINDRDVNSAQKGQQVSVKIDGSNFEFKNHFMNEGLCSHISRNSIDVLKEHYLGELSREEKALVNKLKKILKIR</sequence>
<dbReference type="SUPFAM" id="SSF52156">
    <property type="entry name" value="Initiation factor IF2/eIF5b, domain 3"/>
    <property type="match status" value="1"/>
</dbReference>
<dbReference type="OrthoDB" id="4928at2759"/>
<dbReference type="Pfam" id="PF00009">
    <property type="entry name" value="GTP_EFTU"/>
    <property type="match status" value="1"/>
</dbReference>
<evidence type="ECO:0000256" key="13">
    <source>
        <dbReference type="SAM" id="MobiDB-lite"/>
    </source>
</evidence>
<dbReference type="InterPro" id="IPR027417">
    <property type="entry name" value="P-loop_NTPase"/>
</dbReference>
<dbReference type="FunFam" id="2.40.30.10:FF:000013">
    <property type="entry name" value="eukaryotic translation initiation factor 5B"/>
    <property type="match status" value="1"/>
</dbReference>
<feature type="region of interest" description="Disordered" evidence="13">
    <location>
        <begin position="110"/>
        <end position="132"/>
    </location>
</feature>
<feature type="compositionally biased region" description="Basic and acidic residues" evidence="13">
    <location>
        <begin position="23"/>
        <end position="40"/>
    </location>
</feature>
<keyword evidence="16" id="KW-1185">Reference proteome</keyword>
<feature type="region of interest" description="Disordered" evidence="13">
    <location>
        <begin position="281"/>
        <end position="320"/>
    </location>
</feature>
<comment type="similarity">
    <text evidence="2">Belongs to the TRAFAC class translation factor GTPase superfamily. Classic translation factor GTPase family. IF-2 subfamily.</text>
</comment>
<dbReference type="Gene3D" id="2.40.30.10">
    <property type="entry name" value="Translation factors"/>
    <property type="match status" value="2"/>
</dbReference>
<reference evidence="15 16" key="1">
    <citation type="journal article" date="2018" name="Mol. Plant">
        <title>The genome of Artemisia annua provides insight into the evolution of Asteraceae family and artemisinin biosynthesis.</title>
        <authorList>
            <person name="Shen Q."/>
            <person name="Zhang L."/>
            <person name="Liao Z."/>
            <person name="Wang S."/>
            <person name="Yan T."/>
            <person name="Shi P."/>
            <person name="Liu M."/>
            <person name="Fu X."/>
            <person name="Pan Q."/>
            <person name="Wang Y."/>
            <person name="Lv Z."/>
            <person name="Lu X."/>
            <person name="Zhang F."/>
            <person name="Jiang W."/>
            <person name="Ma Y."/>
            <person name="Chen M."/>
            <person name="Hao X."/>
            <person name="Li L."/>
            <person name="Tang Y."/>
            <person name="Lv G."/>
            <person name="Zhou Y."/>
            <person name="Sun X."/>
            <person name="Brodelius P.E."/>
            <person name="Rose J.K.C."/>
            <person name="Tang K."/>
        </authorList>
    </citation>
    <scope>NUCLEOTIDE SEQUENCE [LARGE SCALE GENOMIC DNA]</scope>
    <source>
        <strain evidence="16">cv. Huhao1</strain>
        <tissue evidence="15">Leaf</tissue>
    </source>
</reference>
<dbReference type="GO" id="GO:0005525">
    <property type="term" value="F:GTP binding"/>
    <property type="evidence" value="ECO:0007669"/>
    <property type="project" value="UniProtKB-KW"/>
</dbReference>
<evidence type="ECO:0000256" key="5">
    <source>
        <dbReference type="ARBA" id="ARBA00022490"/>
    </source>
</evidence>
<evidence type="ECO:0000256" key="10">
    <source>
        <dbReference type="ARBA" id="ARBA00022917"/>
    </source>
</evidence>
<evidence type="ECO:0000313" key="15">
    <source>
        <dbReference type="EMBL" id="PWA71916.1"/>
    </source>
</evidence>
<evidence type="ECO:0000256" key="8">
    <source>
        <dbReference type="ARBA" id="ARBA00022741"/>
    </source>
</evidence>
<feature type="region of interest" description="Disordered" evidence="13">
    <location>
        <begin position="204"/>
        <end position="237"/>
    </location>
</feature>
<keyword evidence="7" id="KW-0479">Metal-binding</keyword>
<comment type="subcellular location">
    <subcellularLocation>
        <location evidence="1">Cytoplasm</location>
    </subcellularLocation>
</comment>
<dbReference type="Gene3D" id="3.40.50.10050">
    <property type="entry name" value="Translation initiation factor IF- 2, domain 3"/>
    <property type="match status" value="1"/>
</dbReference>
<gene>
    <name evidence="15" type="ORF">CTI12_AA275930</name>
</gene>
<dbReference type="GO" id="GO:0003743">
    <property type="term" value="F:translation initiation factor activity"/>
    <property type="evidence" value="ECO:0007669"/>
    <property type="project" value="UniProtKB-KW"/>
</dbReference>
<feature type="region of interest" description="Disordered" evidence="13">
    <location>
        <begin position="1"/>
        <end position="97"/>
    </location>
</feature>
<feature type="compositionally biased region" description="Basic and acidic residues" evidence="13">
    <location>
        <begin position="281"/>
        <end position="297"/>
    </location>
</feature>
<dbReference type="PRINTS" id="PR00315">
    <property type="entry name" value="ELONGATNFCT"/>
</dbReference>
<evidence type="ECO:0000256" key="6">
    <source>
        <dbReference type="ARBA" id="ARBA00022540"/>
    </source>
</evidence>
<feature type="compositionally biased region" description="Basic residues" evidence="13">
    <location>
        <begin position="63"/>
        <end position="77"/>
    </location>
</feature>
<dbReference type="SUPFAM" id="SSF52540">
    <property type="entry name" value="P-loop containing nucleoside triphosphate hydrolases"/>
    <property type="match status" value="1"/>
</dbReference>
<dbReference type="STRING" id="35608.A0A2U1NEJ3"/>
<dbReference type="NCBIfam" id="NF003078">
    <property type="entry name" value="PRK04004.1"/>
    <property type="match status" value="1"/>
</dbReference>
<keyword evidence="10" id="KW-0648">Protein biosynthesis</keyword>